<name>A0A517XNT6_9BACT</name>
<dbReference type="SUPFAM" id="SSF55681">
    <property type="entry name" value="Class II aaRS and biotin synthetases"/>
    <property type="match status" value="1"/>
</dbReference>
<dbReference type="Gene3D" id="3.40.50.800">
    <property type="entry name" value="Anticodon-binding domain"/>
    <property type="match status" value="1"/>
</dbReference>
<dbReference type="InterPro" id="IPR002314">
    <property type="entry name" value="aa-tRNA-synt_IIb"/>
</dbReference>
<keyword evidence="4 10" id="KW-0436">Ligase</keyword>
<dbReference type="InterPro" id="IPR033731">
    <property type="entry name" value="GlyRS-like_core"/>
</dbReference>
<dbReference type="Pfam" id="PF03129">
    <property type="entry name" value="HGTP_anticodon"/>
    <property type="match status" value="1"/>
</dbReference>
<dbReference type="Gene3D" id="3.30.930.10">
    <property type="entry name" value="Bira Bifunctional Protein, Domain 2"/>
    <property type="match status" value="1"/>
</dbReference>
<dbReference type="GO" id="GO:0015966">
    <property type="term" value="P:diadenosine tetraphosphate biosynthetic process"/>
    <property type="evidence" value="ECO:0007669"/>
    <property type="project" value="UniProtKB-ARBA"/>
</dbReference>
<sequence length="567" mass="64165">MPTRIDMAKFAKFCKDMGFVYQSSEIYGGINGFWDYGPLGVELKRNIKEAWWQDMVRNPPPGPSGQEIRMVGLDCSIIMNPKVWVASGHVATFADPTRKCPGCGKFTRADQLWAILAESDWMNSLLQEFDPVTGKYDSPRLMKWAKGKGQKLAPNLALVKNPEVTLSFLATRVNGQPEAPPSLQEFTRYVATEQLEATGLQEPCPACGAPLGEAKQVSLMFESHAGLDKTEESKVYLRPETAQGIFANYRNVLDSTRLKLPFGIAQVGKAFRNEVTPRNFTFRSREFEQMEIEFFCHPAESQQWYEYWRDLRKKWYSTLGIQSDNLKPREQGADEVAFYSIGTTDIEYLFPFSDDPQELEGVAHRGAYDLGQHAKHSGMAEKFMYFDEERWNADSAGRTTNSFKEWMKTNPPAADVEKYQFTPHVIEPSAGADRFTLAVLCEAYTEDKVPDAKGNEETRVVMKFHPRLAPIKAAIFPLVNKDGMPERATALYRALKPHFNVFYDDKGAVGRRYRRQDEAGTPFCITIDGQTAEDDTVTIRDRDTLKQERVKVADVRGVIEKALTPGV</sequence>
<dbReference type="GO" id="GO:0005737">
    <property type="term" value="C:cytoplasm"/>
    <property type="evidence" value="ECO:0007669"/>
    <property type="project" value="InterPro"/>
</dbReference>
<dbReference type="GO" id="GO:0006426">
    <property type="term" value="P:glycyl-tRNA aminoacylation"/>
    <property type="evidence" value="ECO:0007669"/>
    <property type="project" value="InterPro"/>
</dbReference>
<evidence type="ECO:0000256" key="8">
    <source>
        <dbReference type="ARBA" id="ARBA00023146"/>
    </source>
</evidence>
<gene>
    <name evidence="10" type="primary">glyQS</name>
    <name evidence="10" type="ORF">ETAA1_10460</name>
</gene>
<evidence type="ECO:0000256" key="1">
    <source>
        <dbReference type="ARBA" id="ARBA00008226"/>
    </source>
</evidence>
<dbReference type="GO" id="GO:1990742">
    <property type="term" value="C:microvesicle"/>
    <property type="evidence" value="ECO:0007669"/>
    <property type="project" value="UniProtKB-ARBA"/>
</dbReference>
<dbReference type="GO" id="GO:0004081">
    <property type="term" value="F:bis(5'-nucleosyl)-tetraphosphatase (asymmetrical) activity"/>
    <property type="evidence" value="ECO:0007669"/>
    <property type="project" value="UniProtKB-ARBA"/>
</dbReference>
<evidence type="ECO:0000256" key="6">
    <source>
        <dbReference type="ARBA" id="ARBA00022840"/>
    </source>
</evidence>
<dbReference type="AlphaFoldDB" id="A0A517XNT6"/>
<protein>
    <recommendedName>
        <fullName evidence="2">glycine--tRNA ligase</fullName>
        <ecNumber evidence="2">6.1.1.14</ecNumber>
    </recommendedName>
</protein>
<dbReference type="PROSITE" id="PS50862">
    <property type="entry name" value="AA_TRNA_LIGASE_II"/>
    <property type="match status" value="1"/>
</dbReference>
<evidence type="ECO:0000256" key="2">
    <source>
        <dbReference type="ARBA" id="ARBA00012829"/>
    </source>
</evidence>
<reference evidence="10 11" key="1">
    <citation type="submission" date="2019-02" db="EMBL/GenBank/DDBJ databases">
        <title>Deep-cultivation of Planctomycetes and their phenomic and genomic characterization uncovers novel biology.</title>
        <authorList>
            <person name="Wiegand S."/>
            <person name="Jogler M."/>
            <person name="Boedeker C."/>
            <person name="Pinto D."/>
            <person name="Vollmers J."/>
            <person name="Rivas-Marin E."/>
            <person name="Kohn T."/>
            <person name="Peeters S.H."/>
            <person name="Heuer A."/>
            <person name="Rast P."/>
            <person name="Oberbeckmann S."/>
            <person name="Bunk B."/>
            <person name="Jeske O."/>
            <person name="Meyerdierks A."/>
            <person name="Storesund J.E."/>
            <person name="Kallscheuer N."/>
            <person name="Luecker S."/>
            <person name="Lage O.M."/>
            <person name="Pohl T."/>
            <person name="Merkel B.J."/>
            <person name="Hornburger P."/>
            <person name="Mueller R.-W."/>
            <person name="Bruemmer F."/>
            <person name="Labrenz M."/>
            <person name="Spormann A.M."/>
            <person name="Op den Camp H."/>
            <person name="Overmann J."/>
            <person name="Amann R."/>
            <person name="Jetten M.S.M."/>
            <person name="Mascher T."/>
            <person name="Medema M.H."/>
            <person name="Devos D.P."/>
            <person name="Kaster A.-K."/>
            <person name="Ovreas L."/>
            <person name="Rohde M."/>
            <person name="Galperin M.Y."/>
            <person name="Jogler C."/>
        </authorList>
    </citation>
    <scope>NUCLEOTIDE SEQUENCE [LARGE SCALE GENOMIC DNA]</scope>
    <source>
        <strain evidence="10 11">ETA_A1</strain>
    </source>
</reference>
<dbReference type="InterPro" id="IPR002315">
    <property type="entry name" value="tRNA-synt_gly"/>
</dbReference>
<keyword evidence="6" id="KW-0067">ATP-binding</keyword>
<dbReference type="NCBIfam" id="NF003211">
    <property type="entry name" value="PRK04173.1"/>
    <property type="match status" value="1"/>
</dbReference>
<dbReference type="PANTHER" id="PTHR10745:SF8">
    <property type="entry name" value="DNA POLYMERASE SUBUNIT GAMMA-2, MITOCHONDRIAL"/>
    <property type="match status" value="1"/>
</dbReference>
<dbReference type="SUPFAM" id="SSF52954">
    <property type="entry name" value="Class II aaRS ABD-related"/>
    <property type="match status" value="1"/>
</dbReference>
<dbReference type="GO" id="GO:0004820">
    <property type="term" value="F:glycine-tRNA ligase activity"/>
    <property type="evidence" value="ECO:0007669"/>
    <property type="project" value="UniProtKB-EC"/>
</dbReference>
<dbReference type="PRINTS" id="PR01043">
    <property type="entry name" value="TRNASYNTHGLY"/>
</dbReference>
<dbReference type="CDD" id="cd00774">
    <property type="entry name" value="GlyRS-like_core"/>
    <property type="match status" value="1"/>
</dbReference>
<organism evidence="10 11">
    <name type="scientific">Urbifossiella limnaea</name>
    <dbReference type="NCBI Taxonomy" id="2528023"/>
    <lineage>
        <taxon>Bacteria</taxon>
        <taxon>Pseudomonadati</taxon>
        <taxon>Planctomycetota</taxon>
        <taxon>Planctomycetia</taxon>
        <taxon>Gemmatales</taxon>
        <taxon>Gemmataceae</taxon>
        <taxon>Urbifossiella</taxon>
    </lineage>
</organism>
<dbReference type="PANTHER" id="PTHR10745">
    <property type="entry name" value="GLYCYL-TRNA SYNTHETASE/DNA POLYMERASE SUBUNIT GAMMA-2"/>
    <property type="match status" value="1"/>
</dbReference>
<dbReference type="CDD" id="cd00858">
    <property type="entry name" value="GlyRS_anticodon"/>
    <property type="match status" value="1"/>
</dbReference>
<dbReference type="Proteomes" id="UP000319576">
    <property type="component" value="Chromosome"/>
</dbReference>
<dbReference type="InterPro" id="IPR004154">
    <property type="entry name" value="Anticodon-bd"/>
</dbReference>
<evidence type="ECO:0000256" key="7">
    <source>
        <dbReference type="ARBA" id="ARBA00022917"/>
    </source>
</evidence>
<dbReference type="InterPro" id="IPR045864">
    <property type="entry name" value="aa-tRNA-synth_II/BPL/LPL"/>
</dbReference>
<evidence type="ECO:0000259" key="9">
    <source>
        <dbReference type="PROSITE" id="PS50862"/>
    </source>
</evidence>
<dbReference type="EC" id="6.1.1.14" evidence="2"/>
<accession>A0A517XNT6</accession>
<keyword evidence="7" id="KW-0648">Protein biosynthesis</keyword>
<feature type="domain" description="Aminoacyl-transfer RNA synthetases class-II family profile" evidence="9">
    <location>
        <begin position="181"/>
        <end position="450"/>
    </location>
</feature>
<dbReference type="NCBIfam" id="TIGR00389">
    <property type="entry name" value="glyS_dimeric"/>
    <property type="match status" value="1"/>
</dbReference>
<evidence type="ECO:0000313" key="11">
    <source>
        <dbReference type="Proteomes" id="UP000319576"/>
    </source>
</evidence>
<keyword evidence="3" id="KW-0963">Cytoplasm</keyword>
<comment type="similarity">
    <text evidence="1">Belongs to the class-II aminoacyl-tRNA synthetase family.</text>
</comment>
<evidence type="ECO:0000256" key="4">
    <source>
        <dbReference type="ARBA" id="ARBA00022598"/>
    </source>
</evidence>
<keyword evidence="5" id="KW-0547">Nucleotide-binding</keyword>
<dbReference type="EMBL" id="CP036273">
    <property type="protein sequence ID" value="QDU19142.1"/>
    <property type="molecule type" value="Genomic_DNA"/>
</dbReference>
<keyword evidence="11" id="KW-1185">Reference proteome</keyword>
<dbReference type="InterPro" id="IPR036621">
    <property type="entry name" value="Anticodon-bd_dom_sf"/>
</dbReference>
<proteinExistence type="inferred from homology"/>
<evidence type="ECO:0000256" key="5">
    <source>
        <dbReference type="ARBA" id="ARBA00022741"/>
    </source>
</evidence>
<dbReference type="GO" id="GO:0005524">
    <property type="term" value="F:ATP binding"/>
    <property type="evidence" value="ECO:0007669"/>
    <property type="project" value="UniProtKB-KW"/>
</dbReference>
<dbReference type="GO" id="GO:0070062">
    <property type="term" value="C:extracellular exosome"/>
    <property type="evidence" value="ECO:0007669"/>
    <property type="project" value="UniProtKB-ARBA"/>
</dbReference>
<evidence type="ECO:0000313" key="10">
    <source>
        <dbReference type="EMBL" id="QDU19142.1"/>
    </source>
</evidence>
<dbReference type="Pfam" id="PF00587">
    <property type="entry name" value="tRNA-synt_2b"/>
    <property type="match status" value="1"/>
</dbReference>
<keyword evidence="8" id="KW-0030">Aminoacyl-tRNA synthetase</keyword>
<dbReference type="InterPro" id="IPR027031">
    <property type="entry name" value="Gly-tRNA_synthase/POLG2"/>
</dbReference>
<dbReference type="FunFam" id="3.40.50.800:FF:000002">
    <property type="entry name" value="Glycine--tRNA ligase"/>
    <property type="match status" value="1"/>
</dbReference>
<dbReference type="KEGG" id="uli:ETAA1_10460"/>
<dbReference type="InterPro" id="IPR006195">
    <property type="entry name" value="aa-tRNA-synth_II"/>
</dbReference>
<evidence type="ECO:0000256" key="3">
    <source>
        <dbReference type="ARBA" id="ARBA00022490"/>
    </source>
</evidence>